<protein>
    <submittedName>
        <fullName evidence="1">Uncharacterized protein</fullName>
    </submittedName>
</protein>
<reference evidence="1" key="1">
    <citation type="journal article" date="2015" name="Nature">
        <title>Complex archaea that bridge the gap between prokaryotes and eukaryotes.</title>
        <authorList>
            <person name="Spang A."/>
            <person name="Saw J.H."/>
            <person name="Jorgensen S.L."/>
            <person name="Zaremba-Niedzwiedzka K."/>
            <person name="Martijn J."/>
            <person name="Lind A.E."/>
            <person name="van Eijk R."/>
            <person name="Schleper C."/>
            <person name="Guy L."/>
            <person name="Ettema T.J."/>
        </authorList>
    </citation>
    <scope>NUCLEOTIDE SEQUENCE</scope>
</reference>
<evidence type="ECO:0000313" key="1">
    <source>
        <dbReference type="EMBL" id="KKN00134.1"/>
    </source>
</evidence>
<dbReference type="AlphaFoldDB" id="A0A0F9M337"/>
<organism evidence="1">
    <name type="scientific">marine sediment metagenome</name>
    <dbReference type="NCBI Taxonomy" id="412755"/>
    <lineage>
        <taxon>unclassified sequences</taxon>
        <taxon>metagenomes</taxon>
        <taxon>ecological metagenomes</taxon>
    </lineage>
</organism>
<accession>A0A0F9M337</accession>
<proteinExistence type="predicted"/>
<name>A0A0F9M337_9ZZZZ</name>
<sequence>MAKQTNYEASVTYDAEPISLLDRNILRIAKNYDGSVCGDSFQFELDRQRRKLAYRFATKGKARRFIVAMQKFLDSSDFGVATTVAIVPE</sequence>
<gene>
    <name evidence="1" type="ORF">LCGC14_1140930</name>
</gene>
<dbReference type="EMBL" id="LAZR01005411">
    <property type="protein sequence ID" value="KKN00134.1"/>
    <property type="molecule type" value="Genomic_DNA"/>
</dbReference>
<comment type="caution">
    <text evidence="1">The sequence shown here is derived from an EMBL/GenBank/DDBJ whole genome shotgun (WGS) entry which is preliminary data.</text>
</comment>